<accession>A0ABS1Y990</accession>
<gene>
    <name evidence="2" type="ORF">JM949_00035</name>
</gene>
<sequence length="188" mass="20407">MSKTDRPDDLPPTTGSSARHASRNPRQRDNLSWPVVTVRPATINLPTLTVTQRHRRRVADQLATGLTVAARTGRPSLFPVLALTAPVDEIPRITTIIDEALQLVAAPTPAAIRVGRNLRGERAAVVLHGDRWSLVIETHQAAARQPTVTYAFIDGSGGHCLALCFDDHPNALGVAWTEMTHHVLAMTT</sequence>
<organism evidence="2 3">
    <name type="scientific">Micromonospora tarensis</name>
    <dbReference type="NCBI Taxonomy" id="2806100"/>
    <lineage>
        <taxon>Bacteria</taxon>
        <taxon>Bacillati</taxon>
        <taxon>Actinomycetota</taxon>
        <taxon>Actinomycetes</taxon>
        <taxon>Micromonosporales</taxon>
        <taxon>Micromonosporaceae</taxon>
        <taxon>Micromonospora</taxon>
    </lineage>
</organism>
<dbReference type="RefSeq" id="WP_203146400.1">
    <property type="nucleotide sequence ID" value="NZ_JAEVHL010000001.1"/>
</dbReference>
<dbReference type="Proteomes" id="UP000622245">
    <property type="component" value="Unassembled WGS sequence"/>
</dbReference>
<protein>
    <submittedName>
        <fullName evidence="2">Uncharacterized protein</fullName>
    </submittedName>
</protein>
<dbReference type="EMBL" id="JAEVHL010000001">
    <property type="protein sequence ID" value="MBM0273962.1"/>
    <property type="molecule type" value="Genomic_DNA"/>
</dbReference>
<evidence type="ECO:0000313" key="3">
    <source>
        <dbReference type="Proteomes" id="UP000622245"/>
    </source>
</evidence>
<proteinExistence type="predicted"/>
<keyword evidence="3" id="KW-1185">Reference proteome</keyword>
<name>A0ABS1Y990_9ACTN</name>
<evidence type="ECO:0000256" key="1">
    <source>
        <dbReference type="SAM" id="MobiDB-lite"/>
    </source>
</evidence>
<feature type="region of interest" description="Disordered" evidence="1">
    <location>
        <begin position="1"/>
        <end position="32"/>
    </location>
</feature>
<reference evidence="2 3" key="1">
    <citation type="submission" date="2021-01" db="EMBL/GenBank/DDBJ databases">
        <title>Draft genome sequence of Micromonospora sp. strain STR1s_6.</title>
        <authorList>
            <person name="Karlyshev A."/>
            <person name="Jawad R."/>
        </authorList>
    </citation>
    <scope>NUCLEOTIDE SEQUENCE [LARGE SCALE GENOMIC DNA]</scope>
    <source>
        <strain evidence="2 3">STR1S-6</strain>
    </source>
</reference>
<comment type="caution">
    <text evidence="2">The sequence shown here is derived from an EMBL/GenBank/DDBJ whole genome shotgun (WGS) entry which is preliminary data.</text>
</comment>
<evidence type="ECO:0000313" key="2">
    <source>
        <dbReference type="EMBL" id="MBM0273962.1"/>
    </source>
</evidence>